<keyword evidence="2" id="KW-1185">Reference proteome</keyword>
<reference evidence="1" key="1">
    <citation type="submission" date="2008-03" db="EMBL/GenBank/DDBJ databases">
        <authorList>
            <person name="Fulton L."/>
            <person name="Clifton S."/>
            <person name="Fulton B."/>
            <person name="Xu J."/>
            <person name="Minx P."/>
            <person name="Pepin K.H."/>
            <person name="Johnson M."/>
            <person name="Thiruvilangam P."/>
            <person name="Bhonagiri V."/>
            <person name="Nash W.E."/>
            <person name="Mardis E.R."/>
            <person name="Wilson R.K."/>
        </authorList>
    </citation>
    <scope>NUCLEOTIDE SEQUENCE [LARGE SCALE GENOMIC DNA]</scope>
    <source>
        <strain evidence="1">ATCC BAA-102</strain>
    </source>
</reference>
<protein>
    <submittedName>
        <fullName evidence="1">Class IIb bacteriocin, lactobin A/cerein 7B family</fullName>
    </submittedName>
</protein>
<comment type="caution">
    <text evidence="1">The sequence shown here is derived from an EMBL/GenBank/DDBJ whole genome shotgun (WGS) entry which is preliminary data.</text>
</comment>
<organism evidence="1 2">
    <name type="scientific">Streptococcus infantarius subsp. infantarius ATCC BAA-102</name>
    <dbReference type="NCBI Taxonomy" id="471872"/>
    <lineage>
        <taxon>Bacteria</taxon>
        <taxon>Bacillati</taxon>
        <taxon>Bacillota</taxon>
        <taxon>Bacilli</taxon>
        <taxon>Lactobacillales</taxon>
        <taxon>Streptococcaceae</taxon>
        <taxon>Streptococcus</taxon>
    </lineage>
</organism>
<accession>A0ABM9XET6</accession>
<sequence length="71" mass="6891">MIKWGKTMNLKKIDIEEISASDLEVISGGKGNLGSAIGGCIGGVILAAATGPLTGGAAALVCVGSGLSAYL</sequence>
<name>A0ABM9XET6_9STRE</name>
<dbReference type="InterPro" id="IPR023991">
    <property type="entry name" value="Bacteriocin_IIb_lactobn/cerein"/>
</dbReference>
<dbReference type="Proteomes" id="UP000005602">
    <property type="component" value="Unassembled WGS sequence"/>
</dbReference>
<reference evidence="1" key="2">
    <citation type="submission" date="2013-09" db="EMBL/GenBank/DDBJ databases">
        <title>Draft genome sequence of Streptococcus infantarius subsp. infantarius ATCC BAA-102.</title>
        <authorList>
            <person name="Sudarsanam P."/>
            <person name="Ley R."/>
            <person name="Guruge J."/>
            <person name="Turnbaugh P.J."/>
            <person name="Mahowald M."/>
            <person name="Liep D."/>
            <person name="Gordon J."/>
        </authorList>
    </citation>
    <scope>NUCLEOTIDE SEQUENCE</scope>
    <source>
        <strain evidence="1">ATCC BAA-102</strain>
    </source>
</reference>
<evidence type="ECO:0000313" key="1">
    <source>
        <dbReference type="EMBL" id="EDT47629.1"/>
    </source>
</evidence>
<evidence type="ECO:0000313" key="2">
    <source>
        <dbReference type="Proteomes" id="UP000005602"/>
    </source>
</evidence>
<dbReference type="EMBL" id="ABJK02000019">
    <property type="protein sequence ID" value="EDT47629.1"/>
    <property type="molecule type" value="Genomic_DNA"/>
</dbReference>
<gene>
    <name evidence="1" type="ORF">STRINF_00992</name>
</gene>
<proteinExistence type="predicted"/>
<dbReference type="NCBIfam" id="TIGR03949">
    <property type="entry name" value="bact_IIb_cerein"/>
    <property type="match status" value="1"/>
</dbReference>